<dbReference type="InterPro" id="IPR001810">
    <property type="entry name" value="F-box_dom"/>
</dbReference>
<evidence type="ECO:0000313" key="5">
    <source>
        <dbReference type="Proteomes" id="UP000653305"/>
    </source>
</evidence>
<protein>
    <submittedName>
        <fullName evidence="4">F-box/LRR-repeat protein at3g59200</fullName>
    </submittedName>
</protein>
<dbReference type="InterPro" id="IPR055294">
    <property type="entry name" value="FBL60-like"/>
</dbReference>
<evidence type="ECO:0000259" key="3">
    <source>
        <dbReference type="Pfam" id="PF24758"/>
    </source>
</evidence>
<dbReference type="Pfam" id="PF00646">
    <property type="entry name" value="F-box"/>
    <property type="match status" value="1"/>
</dbReference>
<feature type="domain" description="F-box/LRR-repeat protein 15/At3g58940/PEG3-like LRR" evidence="3">
    <location>
        <begin position="106"/>
        <end position="233"/>
    </location>
</feature>
<dbReference type="CDD" id="cd22160">
    <property type="entry name" value="F-box_AtFBL13-like"/>
    <property type="match status" value="1"/>
</dbReference>
<dbReference type="Gene3D" id="3.80.10.10">
    <property type="entry name" value="Ribonuclease Inhibitor"/>
    <property type="match status" value="1"/>
</dbReference>
<dbReference type="SUPFAM" id="SSF52047">
    <property type="entry name" value="RNI-like"/>
    <property type="match status" value="1"/>
</dbReference>
<sequence>MPSSIDRLSAFPDDILCHILSFLPTKTSISTSILAQRWRFLWAHVPNLNLGRGKAPKIDTIYNKVMLPYRVKKMNTFRLFSDDAKCCRSQLTSCIQDAINRNVAVLNLSLVIAYTFPSCIFNCKTLVNLKLAGHGDITLMSINDDVYLPSLKKLFLYSVGYVCEETLPYLLSRCPVLEELTVHKLEADVACFVVSSRTIKRLVLNSYFVIRYYTNNRYTVKIDAPELTYLKFHDYESKDVSCGSLTSLIEADVQLDADADDDDADDDVFDGDAPVEDDVNDVSDDDAHDNDISDDDVLNNEAPIEGDVLYARSVLEFVGGLFNVKYLKLSARWMNVSV</sequence>
<gene>
    <name evidence="4" type="ORF">PHJA_002867600</name>
</gene>
<dbReference type="InterPro" id="IPR036047">
    <property type="entry name" value="F-box-like_dom_sf"/>
</dbReference>
<feature type="region of interest" description="Disordered" evidence="1">
    <location>
        <begin position="260"/>
        <end position="299"/>
    </location>
</feature>
<dbReference type="InterPro" id="IPR032675">
    <property type="entry name" value="LRR_dom_sf"/>
</dbReference>
<accession>A0A830DFS6</accession>
<comment type="caution">
    <text evidence="4">The sequence shown here is derived from an EMBL/GenBank/DDBJ whole genome shotgun (WGS) entry which is preliminary data.</text>
</comment>
<dbReference type="AlphaFoldDB" id="A0A830DFS6"/>
<feature type="domain" description="F-box" evidence="2">
    <location>
        <begin position="8"/>
        <end position="47"/>
    </location>
</feature>
<dbReference type="InterPro" id="IPR055411">
    <property type="entry name" value="LRR_FXL15/At3g58940/PEG3-like"/>
</dbReference>
<evidence type="ECO:0000259" key="2">
    <source>
        <dbReference type="Pfam" id="PF00646"/>
    </source>
</evidence>
<dbReference type="PANTHER" id="PTHR31293:SF12">
    <property type="entry name" value="RNI-LIKE SUPERFAMILY PROTEIN"/>
    <property type="match status" value="1"/>
</dbReference>
<dbReference type="SUPFAM" id="SSF81383">
    <property type="entry name" value="F-box domain"/>
    <property type="match status" value="1"/>
</dbReference>
<proteinExistence type="predicted"/>
<dbReference type="InterPro" id="IPR053781">
    <property type="entry name" value="F-box_AtFBL13-like"/>
</dbReference>
<feature type="compositionally biased region" description="Acidic residues" evidence="1">
    <location>
        <begin position="260"/>
        <end position="298"/>
    </location>
</feature>
<dbReference type="Pfam" id="PF24758">
    <property type="entry name" value="LRR_At5g56370"/>
    <property type="match status" value="1"/>
</dbReference>
<evidence type="ECO:0000256" key="1">
    <source>
        <dbReference type="SAM" id="MobiDB-lite"/>
    </source>
</evidence>
<reference evidence="4" key="1">
    <citation type="submission" date="2020-07" db="EMBL/GenBank/DDBJ databases">
        <title>Ethylene signaling mediates host invasion by parasitic plants.</title>
        <authorList>
            <person name="Yoshida S."/>
        </authorList>
    </citation>
    <scope>NUCLEOTIDE SEQUENCE</scope>
    <source>
        <strain evidence="4">Okayama</strain>
    </source>
</reference>
<dbReference type="PANTHER" id="PTHR31293">
    <property type="entry name" value="RNI-LIKE SUPERFAMILY PROTEIN"/>
    <property type="match status" value="1"/>
</dbReference>
<name>A0A830DFS6_9LAMI</name>
<dbReference type="EMBL" id="BMAC01001434">
    <property type="protein sequence ID" value="GFQ07235.1"/>
    <property type="molecule type" value="Genomic_DNA"/>
</dbReference>
<organism evidence="4 5">
    <name type="scientific">Phtheirospermum japonicum</name>
    <dbReference type="NCBI Taxonomy" id="374723"/>
    <lineage>
        <taxon>Eukaryota</taxon>
        <taxon>Viridiplantae</taxon>
        <taxon>Streptophyta</taxon>
        <taxon>Embryophyta</taxon>
        <taxon>Tracheophyta</taxon>
        <taxon>Spermatophyta</taxon>
        <taxon>Magnoliopsida</taxon>
        <taxon>eudicotyledons</taxon>
        <taxon>Gunneridae</taxon>
        <taxon>Pentapetalae</taxon>
        <taxon>asterids</taxon>
        <taxon>lamiids</taxon>
        <taxon>Lamiales</taxon>
        <taxon>Orobanchaceae</taxon>
        <taxon>Orobanchaceae incertae sedis</taxon>
        <taxon>Phtheirospermum</taxon>
    </lineage>
</organism>
<keyword evidence="5" id="KW-1185">Reference proteome</keyword>
<dbReference type="OrthoDB" id="612216at2759"/>
<dbReference type="Proteomes" id="UP000653305">
    <property type="component" value="Unassembled WGS sequence"/>
</dbReference>
<evidence type="ECO:0000313" key="4">
    <source>
        <dbReference type="EMBL" id="GFQ07235.1"/>
    </source>
</evidence>